<dbReference type="GO" id="GO:0005634">
    <property type="term" value="C:nucleus"/>
    <property type="evidence" value="ECO:0007669"/>
    <property type="project" value="InterPro"/>
</dbReference>
<evidence type="ECO:0000313" key="3">
    <source>
        <dbReference type="Proteomes" id="UP001141806"/>
    </source>
</evidence>
<keyword evidence="3" id="KW-1185">Reference proteome</keyword>
<evidence type="ECO:0000259" key="1">
    <source>
        <dbReference type="Pfam" id="PF05641"/>
    </source>
</evidence>
<dbReference type="InterPro" id="IPR043151">
    <property type="entry name" value="BAH_sf"/>
</dbReference>
<dbReference type="PANTHER" id="PTHR48036">
    <property type="entry name" value="SPLICING FACTOR (PAD-1), PUTATIVE (AFU_ORTHOLOGUE AFUA_1G15810)-RELATED"/>
    <property type="match status" value="1"/>
</dbReference>
<accession>A0A9Q0L3E6</accession>
<reference evidence="2" key="1">
    <citation type="journal article" date="2023" name="Plant J.">
        <title>The genome of the king protea, Protea cynaroides.</title>
        <authorList>
            <person name="Chang J."/>
            <person name="Duong T.A."/>
            <person name="Schoeman C."/>
            <person name="Ma X."/>
            <person name="Roodt D."/>
            <person name="Barker N."/>
            <person name="Li Z."/>
            <person name="Van de Peer Y."/>
            <person name="Mizrachi E."/>
        </authorList>
    </citation>
    <scope>NUCLEOTIDE SEQUENCE</scope>
    <source>
        <tissue evidence="2">Young leaves</tissue>
    </source>
</reference>
<dbReference type="Pfam" id="PF05641">
    <property type="entry name" value="Agenet"/>
    <property type="match status" value="1"/>
</dbReference>
<sequence length="313" mass="35298">MFVLNRSVATFLGPGNQIAPYQPASQTLKFRLSGRMPTTARYLGPHAWLTTPFKVHEKIELLCQDSGTRGCWFRCTLLRASQKQLKFQYNDLQNEDGCGNLEEWIPAFKLSAPDKLGQYTLVASQFGHALLSIQWTFLLRKELKWMHGGVVHAGLIPVVRVLEDPSTEKKEEAEPEADPERDQRTVFAYQICLKADEKDVYEFFSWAGKGRIARKLKGCGTDIVWSGAAWACGKQLKHYPASCRNGTTIASHSFVFIMAREENHYLAYLEDMYEDNKGQKKVISAESVDGATTILTLSAMRNASLLFPIIPQL</sequence>
<proteinExistence type="predicted"/>
<dbReference type="Gene3D" id="2.30.30.490">
    <property type="match status" value="1"/>
</dbReference>
<name>A0A9Q0L3E6_9MAGN</name>
<protein>
    <recommendedName>
        <fullName evidence="1">Agenet-like domain-containing protein</fullName>
    </recommendedName>
</protein>
<evidence type="ECO:0000313" key="2">
    <source>
        <dbReference type="EMBL" id="KAJ4981111.1"/>
    </source>
</evidence>
<gene>
    <name evidence="2" type="ORF">NE237_031948</name>
</gene>
<dbReference type="EMBL" id="JAMYWD010000001">
    <property type="protein sequence ID" value="KAJ4981111.1"/>
    <property type="molecule type" value="Genomic_DNA"/>
</dbReference>
<feature type="domain" description="Agenet-like" evidence="1">
    <location>
        <begin position="57"/>
        <end position="109"/>
    </location>
</feature>
<dbReference type="InterPro" id="IPR006509">
    <property type="entry name" value="RBM39_SF"/>
</dbReference>
<dbReference type="GO" id="GO:0003723">
    <property type="term" value="F:RNA binding"/>
    <property type="evidence" value="ECO:0007669"/>
    <property type="project" value="InterPro"/>
</dbReference>
<dbReference type="AlphaFoldDB" id="A0A9Q0L3E6"/>
<dbReference type="Proteomes" id="UP001141806">
    <property type="component" value="Unassembled WGS sequence"/>
</dbReference>
<organism evidence="2 3">
    <name type="scientific">Protea cynaroides</name>
    <dbReference type="NCBI Taxonomy" id="273540"/>
    <lineage>
        <taxon>Eukaryota</taxon>
        <taxon>Viridiplantae</taxon>
        <taxon>Streptophyta</taxon>
        <taxon>Embryophyta</taxon>
        <taxon>Tracheophyta</taxon>
        <taxon>Spermatophyta</taxon>
        <taxon>Magnoliopsida</taxon>
        <taxon>Proteales</taxon>
        <taxon>Proteaceae</taxon>
        <taxon>Protea</taxon>
    </lineage>
</organism>
<dbReference type="InterPro" id="IPR008395">
    <property type="entry name" value="Agenet-like_dom"/>
</dbReference>
<dbReference type="OrthoDB" id="1883212at2759"/>
<comment type="caution">
    <text evidence="2">The sequence shown here is derived from an EMBL/GenBank/DDBJ whole genome shotgun (WGS) entry which is preliminary data.</text>
</comment>
<dbReference type="GO" id="GO:0006397">
    <property type="term" value="P:mRNA processing"/>
    <property type="evidence" value="ECO:0007669"/>
    <property type="project" value="InterPro"/>
</dbReference>